<dbReference type="GO" id="GO:0000976">
    <property type="term" value="F:transcription cis-regulatory region binding"/>
    <property type="evidence" value="ECO:0007669"/>
    <property type="project" value="TreeGrafter"/>
</dbReference>
<gene>
    <name evidence="6" type="ORF">BAY60_15875</name>
</gene>
<keyword evidence="3" id="KW-0804">Transcription</keyword>
<organism evidence="6 7">
    <name type="scientific">Prauserella muralis</name>
    <dbReference type="NCBI Taxonomy" id="588067"/>
    <lineage>
        <taxon>Bacteria</taxon>
        <taxon>Bacillati</taxon>
        <taxon>Actinomycetota</taxon>
        <taxon>Actinomycetes</taxon>
        <taxon>Pseudonocardiales</taxon>
        <taxon>Pseudonocardiaceae</taxon>
        <taxon>Prauserella</taxon>
    </lineage>
</organism>
<keyword evidence="1" id="KW-0805">Transcription regulation</keyword>
<dbReference type="InterPro" id="IPR050109">
    <property type="entry name" value="HTH-type_TetR-like_transc_reg"/>
</dbReference>
<proteinExistence type="predicted"/>
<evidence type="ECO:0000256" key="2">
    <source>
        <dbReference type="ARBA" id="ARBA00023125"/>
    </source>
</evidence>
<keyword evidence="7" id="KW-1185">Reference proteome</keyword>
<evidence type="ECO:0000256" key="4">
    <source>
        <dbReference type="PROSITE-ProRule" id="PRU00335"/>
    </source>
</evidence>
<protein>
    <recommendedName>
        <fullName evidence="5">HTH tetR-type domain-containing protein</fullName>
    </recommendedName>
</protein>
<dbReference type="InterPro" id="IPR009057">
    <property type="entry name" value="Homeodomain-like_sf"/>
</dbReference>
<evidence type="ECO:0000313" key="7">
    <source>
        <dbReference type="Proteomes" id="UP000249915"/>
    </source>
</evidence>
<name>A0A2V4B1C1_9PSEU</name>
<dbReference type="SUPFAM" id="SSF46689">
    <property type="entry name" value="Homeodomain-like"/>
    <property type="match status" value="1"/>
</dbReference>
<dbReference type="AlphaFoldDB" id="A0A2V4B1C1"/>
<dbReference type="PROSITE" id="PS50977">
    <property type="entry name" value="HTH_TETR_2"/>
    <property type="match status" value="1"/>
</dbReference>
<feature type="domain" description="HTH tetR-type" evidence="5">
    <location>
        <begin position="7"/>
        <end position="69"/>
    </location>
</feature>
<feature type="DNA-binding region" description="H-T-H motif" evidence="4">
    <location>
        <begin position="32"/>
        <end position="51"/>
    </location>
</feature>
<dbReference type="PANTHER" id="PTHR30055">
    <property type="entry name" value="HTH-TYPE TRANSCRIPTIONAL REGULATOR RUTR"/>
    <property type="match status" value="1"/>
</dbReference>
<sequence length="206" mass="21883">MAAGAKGSTRDRLLDAGIRLFAEHGFTAVSVGDIEQAVGLVPRRGALYRHFASKEALLAAAVEAHLGSVAEARSLYAGRAEAGAASAKELGAFILSEMDRQQLITQVFERDGDRLVELRDRFRREVSDAGYRAMAEILRAWLDASGAALAHPDGLDAVAVHLVGALVNVRRSTWTLGRPPLELAESDIVDAWARLCAIVLAGLAGG</sequence>
<dbReference type="Gene3D" id="1.10.357.10">
    <property type="entry name" value="Tetracycline Repressor, domain 2"/>
    <property type="match status" value="1"/>
</dbReference>
<evidence type="ECO:0000313" key="6">
    <source>
        <dbReference type="EMBL" id="PXY27843.1"/>
    </source>
</evidence>
<accession>A0A2V4B1C1</accession>
<dbReference type="PANTHER" id="PTHR30055:SF234">
    <property type="entry name" value="HTH-TYPE TRANSCRIPTIONAL REGULATOR BETI"/>
    <property type="match status" value="1"/>
</dbReference>
<evidence type="ECO:0000256" key="1">
    <source>
        <dbReference type="ARBA" id="ARBA00023015"/>
    </source>
</evidence>
<evidence type="ECO:0000259" key="5">
    <source>
        <dbReference type="PROSITE" id="PS50977"/>
    </source>
</evidence>
<evidence type="ECO:0000256" key="3">
    <source>
        <dbReference type="ARBA" id="ARBA00023163"/>
    </source>
</evidence>
<keyword evidence="2 4" id="KW-0238">DNA-binding</keyword>
<dbReference type="Pfam" id="PF00440">
    <property type="entry name" value="TetR_N"/>
    <property type="match status" value="1"/>
</dbReference>
<comment type="caution">
    <text evidence="6">The sequence shown here is derived from an EMBL/GenBank/DDBJ whole genome shotgun (WGS) entry which is preliminary data.</text>
</comment>
<dbReference type="InterPro" id="IPR001647">
    <property type="entry name" value="HTH_TetR"/>
</dbReference>
<reference evidence="6 7" key="1">
    <citation type="submission" date="2016-07" db="EMBL/GenBank/DDBJ databases">
        <title>Draft genome sequence of Prauserella muralis DSM 45305, isolated from a mould-covered wall in an indoor environment.</title>
        <authorList>
            <person name="Ruckert C."/>
            <person name="Albersmeier A."/>
            <person name="Jiang C.-L."/>
            <person name="Jiang Y."/>
            <person name="Kalinowski J."/>
            <person name="Schneider O."/>
            <person name="Winkler A."/>
            <person name="Zotchev S.B."/>
        </authorList>
    </citation>
    <scope>NUCLEOTIDE SEQUENCE [LARGE SCALE GENOMIC DNA]</scope>
    <source>
        <strain evidence="6 7">DSM 45305</strain>
    </source>
</reference>
<dbReference type="GO" id="GO:0003700">
    <property type="term" value="F:DNA-binding transcription factor activity"/>
    <property type="evidence" value="ECO:0007669"/>
    <property type="project" value="TreeGrafter"/>
</dbReference>
<dbReference type="EMBL" id="MASW01000002">
    <property type="protein sequence ID" value="PXY27843.1"/>
    <property type="molecule type" value="Genomic_DNA"/>
</dbReference>
<dbReference type="Proteomes" id="UP000249915">
    <property type="component" value="Unassembled WGS sequence"/>
</dbReference>